<dbReference type="SMART" id="SM00066">
    <property type="entry name" value="GAL4"/>
    <property type="match status" value="1"/>
</dbReference>
<dbReference type="GO" id="GO:0008270">
    <property type="term" value="F:zinc ion binding"/>
    <property type="evidence" value="ECO:0007669"/>
    <property type="project" value="InterPro"/>
</dbReference>
<reference evidence="5" key="2">
    <citation type="submission" date="2015-01" db="EMBL/GenBank/DDBJ databases">
        <title>Evolutionary Origins and Diversification of the Mycorrhizal Mutualists.</title>
        <authorList>
            <consortium name="DOE Joint Genome Institute"/>
            <consortium name="Mycorrhizal Genomics Consortium"/>
            <person name="Kohler A."/>
            <person name="Kuo A."/>
            <person name="Nagy L.G."/>
            <person name="Floudas D."/>
            <person name="Copeland A."/>
            <person name="Barry K.W."/>
            <person name="Cichocki N."/>
            <person name="Veneault-Fourrey C."/>
            <person name="LaButti K."/>
            <person name="Lindquist E.A."/>
            <person name="Lipzen A."/>
            <person name="Lundell T."/>
            <person name="Morin E."/>
            <person name="Murat C."/>
            <person name="Riley R."/>
            <person name="Ohm R."/>
            <person name="Sun H."/>
            <person name="Tunlid A."/>
            <person name="Henrissat B."/>
            <person name="Grigoriev I.V."/>
            <person name="Hibbett D.S."/>
            <person name="Martin F."/>
        </authorList>
    </citation>
    <scope>NUCLEOTIDE SEQUENCE [LARGE SCALE GENOMIC DNA]</scope>
    <source>
        <strain evidence="5">Zn</strain>
    </source>
</reference>
<evidence type="ECO:0000256" key="2">
    <source>
        <dbReference type="SAM" id="MobiDB-lite"/>
    </source>
</evidence>
<feature type="domain" description="Zn(2)-C6 fungal-type" evidence="3">
    <location>
        <begin position="10"/>
        <end position="38"/>
    </location>
</feature>
<proteinExistence type="predicted"/>
<evidence type="ECO:0000256" key="1">
    <source>
        <dbReference type="ARBA" id="ARBA00023242"/>
    </source>
</evidence>
<dbReference type="AlphaFoldDB" id="A0A0C3GTV5"/>
<sequence length="518" mass="58058">MARHVGRSRGCKSCLQRRMKCDEKMPECTQCVSRGQKCPGATVGAVFIPMKPKMKKKAGAKGSGDSRSQRDQSVFSEDSKSAHTNGPSDISHTAPRSSKLITASAFGEFLFPTAYQPSKTAPFEQLFLGHFISAFDNRNLQRTPMGSWYDHLPAIYNTSPYQSCRESTRAAMMVHYGAMTGDVSIQTEAFRWYAKALESQRSFLQKDKLGHTKTMPAAEEILSPIILALFELVSCTTPTGWMDHITGAATMLEMRRPENCQTGLAHLVFRTIRPTIVYMTMATEEQHKFALPPWTTLPFQVYPKTSYDKLLDILLLIPGCLSLRNKIDLVSDLDAFKYQKLRSKLELSASSLLIRLQDWWQEYSQEHARTGRDANLFGGQKPFSTSSEPYFPDAFTAACTASYHASFIMIYALLTFCSSEADVYDPQIAWHSGQILGSCAYLMANRPSSAVTVMMVFPLKIICRSSRNELQRQEAYEILEMWGQKKGIQGICTQAAPFYNIPVITTSTIGSQIPQYIP</sequence>
<evidence type="ECO:0000259" key="3">
    <source>
        <dbReference type="PROSITE" id="PS50048"/>
    </source>
</evidence>
<dbReference type="InterPro" id="IPR053178">
    <property type="entry name" value="Osmoadaptation_assoc"/>
</dbReference>
<dbReference type="PANTHER" id="PTHR38111:SF11">
    <property type="entry name" value="TRANSCRIPTION FACTOR DOMAIN-CONTAINING PROTEIN-RELATED"/>
    <property type="match status" value="1"/>
</dbReference>
<protein>
    <recommendedName>
        <fullName evidence="3">Zn(2)-C6 fungal-type domain-containing protein</fullName>
    </recommendedName>
</protein>
<dbReference type="Pfam" id="PF00172">
    <property type="entry name" value="Zn_clus"/>
    <property type="match status" value="1"/>
</dbReference>
<dbReference type="OrthoDB" id="3525185at2759"/>
<dbReference type="HOGENOM" id="CLU_043567_1_0_1"/>
<gene>
    <name evidence="4" type="ORF">OIDMADRAFT_29926</name>
</gene>
<keyword evidence="5" id="KW-1185">Reference proteome</keyword>
<evidence type="ECO:0000313" key="4">
    <source>
        <dbReference type="EMBL" id="KIM99500.1"/>
    </source>
</evidence>
<dbReference type="EMBL" id="KN832878">
    <property type="protein sequence ID" value="KIM99500.1"/>
    <property type="molecule type" value="Genomic_DNA"/>
</dbReference>
<dbReference type="SUPFAM" id="SSF57701">
    <property type="entry name" value="Zn2/Cys6 DNA-binding domain"/>
    <property type="match status" value="1"/>
</dbReference>
<dbReference type="PROSITE" id="PS50048">
    <property type="entry name" value="ZN2_CY6_FUNGAL_2"/>
    <property type="match status" value="1"/>
</dbReference>
<evidence type="ECO:0000313" key="5">
    <source>
        <dbReference type="Proteomes" id="UP000054321"/>
    </source>
</evidence>
<dbReference type="InParanoid" id="A0A0C3GTV5"/>
<dbReference type="Gene3D" id="4.10.240.10">
    <property type="entry name" value="Zn(2)-C6 fungal-type DNA-binding domain"/>
    <property type="match status" value="1"/>
</dbReference>
<feature type="compositionally biased region" description="Polar residues" evidence="2">
    <location>
        <begin position="71"/>
        <end position="94"/>
    </location>
</feature>
<accession>A0A0C3GTV5</accession>
<dbReference type="Proteomes" id="UP000054321">
    <property type="component" value="Unassembled WGS sequence"/>
</dbReference>
<keyword evidence="1" id="KW-0539">Nucleus</keyword>
<dbReference type="CDD" id="cd00067">
    <property type="entry name" value="GAL4"/>
    <property type="match status" value="1"/>
</dbReference>
<dbReference type="PANTHER" id="PTHR38111">
    <property type="entry name" value="ZN(2)-C6 FUNGAL-TYPE DOMAIN-CONTAINING PROTEIN-RELATED"/>
    <property type="match status" value="1"/>
</dbReference>
<feature type="region of interest" description="Disordered" evidence="2">
    <location>
        <begin position="53"/>
        <end position="94"/>
    </location>
</feature>
<name>A0A0C3GTV5_OIDMZ</name>
<organism evidence="4 5">
    <name type="scientific">Oidiodendron maius (strain Zn)</name>
    <dbReference type="NCBI Taxonomy" id="913774"/>
    <lineage>
        <taxon>Eukaryota</taxon>
        <taxon>Fungi</taxon>
        <taxon>Dikarya</taxon>
        <taxon>Ascomycota</taxon>
        <taxon>Pezizomycotina</taxon>
        <taxon>Leotiomycetes</taxon>
        <taxon>Leotiomycetes incertae sedis</taxon>
        <taxon>Myxotrichaceae</taxon>
        <taxon>Oidiodendron</taxon>
    </lineage>
</organism>
<dbReference type="InterPro" id="IPR036864">
    <property type="entry name" value="Zn2-C6_fun-type_DNA-bd_sf"/>
</dbReference>
<dbReference type="InterPro" id="IPR001138">
    <property type="entry name" value="Zn2Cys6_DnaBD"/>
</dbReference>
<reference evidence="4 5" key="1">
    <citation type="submission" date="2014-04" db="EMBL/GenBank/DDBJ databases">
        <authorList>
            <consortium name="DOE Joint Genome Institute"/>
            <person name="Kuo A."/>
            <person name="Martino E."/>
            <person name="Perotto S."/>
            <person name="Kohler A."/>
            <person name="Nagy L.G."/>
            <person name="Floudas D."/>
            <person name="Copeland A."/>
            <person name="Barry K.W."/>
            <person name="Cichocki N."/>
            <person name="Veneault-Fourrey C."/>
            <person name="LaButti K."/>
            <person name="Lindquist E.A."/>
            <person name="Lipzen A."/>
            <person name="Lundell T."/>
            <person name="Morin E."/>
            <person name="Murat C."/>
            <person name="Sun H."/>
            <person name="Tunlid A."/>
            <person name="Henrissat B."/>
            <person name="Grigoriev I.V."/>
            <person name="Hibbett D.S."/>
            <person name="Martin F."/>
            <person name="Nordberg H.P."/>
            <person name="Cantor M.N."/>
            <person name="Hua S.X."/>
        </authorList>
    </citation>
    <scope>NUCLEOTIDE SEQUENCE [LARGE SCALE GENOMIC DNA]</scope>
    <source>
        <strain evidence="4 5">Zn</strain>
    </source>
</reference>
<dbReference type="GO" id="GO:0000981">
    <property type="term" value="F:DNA-binding transcription factor activity, RNA polymerase II-specific"/>
    <property type="evidence" value="ECO:0007669"/>
    <property type="project" value="InterPro"/>
</dbReference>